<name>M1B3F7_SOLTU</name>
<dbReference type="AlphaFoldDB" id="M1B3F7"/>
<evidence type="ECO:0000313" key="2">
    <source>
        <dbReference type="Proteomes" id="UP000011115"/>
    </source>
</evidence>
<evidence type="ECO:0000313" key="1">
    <source>
        <dbReference type="EnsemblPlants" id="PGSC0003DMT400036264"/>
    </source>
</evidence>
<accession>M1B3F7</accession>
<dbReference type="Proteomes" id="UP000011115">
    <property type="component" value="Unassembled WGS sequence"/>
</dbReference>
<dbReference type="HOGENOM" id="CLU_1672350_0_0_1"/>
<reference evidence="1" key="2">
    <citation type="submission" date="2015-06" db="UniProtKB">
        <authorList>
            <consortium name="EnsemblPlants"/>
        </authorList>
    </citation>
    <scope>IDENTIFICATION</scope>
    <source>
        <strain evidence="1">DM1-3 516 R44</strain>
    </source>
</reference>
<organism evidence="1 2">
    <name type="scientific">Solanum tuberosum</name>
    <name type="common">Potato</name>
    <dbReference type="NCBI Taxonomy" id="4113"/>
    <lineage>
        <taxon>Eukaryota</taxon>
        <taxon>Viridiplantae</taxon>
        <taxon>Streptophyta</taxon>
        <taxon>Embryophyta</taxon>
        <taxon>Tracheophyta</taxon>
        <taxon>Spermatophyta</taxon>
        <taxon>Magnoliopsida</taxon>
        <taxon>eudicotyledons</taxon>
        <taxon>Gunneridae</taxon>
        <taxon>Pentapetalae</taxon>
        <taxon>asterids</taxon>
        <taxon>lamiids</taxon>
        <taxon>Solanales</taxon>
        <taxon>Solanaceae</taxon>
        <taxon>Solanoideae</taxon>
        <taxon>Solaneae</taxon>
        <taxon>Solanum</taxon>
    </lineage>
</organism>
<proteinExistence type="predicted"/>
<keyword evidence="2" id="KW-1185">Reference proteome</keyword>
<sequence length="158" mass="17649">MYASFDEDARYLMNQGEGSQSGYQATNQGPWCPREENQGCIARDVTRSNKVLENLKELPKKVSNERVDDGVGPGALIQNVVDEEFASQKYYTMPVEMRDSVHWQDSSTFALRLASCRCGWRVANHAQVRGNCDTLALHNGCPEFCRSNAGLKGMLNIP</sequence>
<dbReference type="PaxDb" id="4113-PGSC0003DMT400036264"/>
<dbReference type="EnsemblPlants" id="PGSC0003DMT400036264">
    <property type="protein sequence ID" value="PGSC0003DMT400036264"/>
    <property type="gene ID" value="PGSC0003DMG400013960"/>
</dbReference>
<dbReference type="InParanoid" id="M1B3F7"/>
<reference evidence="2" key="1">
    <citation type="journal article" date="2011" name="Nature">
        <title>Genome sequence and analysis of the tuber crop potato.</title>
        <authorList>
            <consortium name="The Potato Genome Sequencing Consortium"/>
        </authorList>
    </citation>
    <scope>NUCLEOTIDE SEQUENCE [LARGE SCALE GENOMIC DNA]</scope>
    <source>
        <strain evidence="2">cv. DM1-3 516 R44</strain>
    </source>
</reference>
<protein>
    <submittedName>
        <fullName evidence="1">Uncharacterized protein</fullName>
    </submittedName>
</protein>
<dbReference type="Gramene" id="PGSC0003DMT400036264">
    <property type="protein sequence ID" value="PGSC0003DMT400036264"/>
    <property type="gene ID" value="PGSC0003DMG400013960"/>
</dbReference>